<dbReference type="KEGG" id="buo:BRPE64_ECDS03180"/>
<gene>
    <name evidence="1" type="ORF">BRPE64_ECDS03180</name>
</gene>
<protein>
    <submittedName>
        <fullName evidence="1">Uncharacterized protein</fullName>
    </submittedName>
</protein>
<reference evidence="1 2" key="1">
    <citation type="journal article" date="2013" name="Genome Announc.">
        <title>Complete Genome Sequence of Burkholderia sp. Strain RPE64, Bacterial Symbiont of the Bean Bug Riptortus pedestris.</title>
        <authorList>
            <person name="Shibata T.F."/>
            <person name="Maeda T."/>
            <person name="Nikoh N."/>
            <person name="Yamaguchi K."/>
            <person name="Oshima K."/>
            <person name="Hattori M."/>
            <person name="Nishiyama T."/>
            <person name="Hasebe M."/>
            <person name="Fukatsu T."/>
            <person name="Kikuchi Y."/>
            <person name="Shigenobu S."/>
        </authorList>
    </citation>
    <scope>NUCLEOTIDE SEQUENCE [LARGE SCALE GENOMIC DNA]</scope>
    <source>
        <plasmid evidence="1 2">p2</plasmid>
    </source>
</reference>
<name>A0A060PRY3_9BURK</name>
<dbReference type="HOGENOM" id="CLU_2859071_0_0_4"/>
<reference evidence="1 2" key="2">
    <citation type="journal article" date="2018" name="Int. J. Syst. Evol. Microbiol.">
        <title>Burkholderia insecticola sp. nov., a gut symbiotic bacterium of the bean bug Riptortus pedestris.</title>
        <authorList>
            <person name="Takeshita K."/>
            <person name="Tamaki H."/>
            <person name="Ohbayashi T."/>
            <person name="Meng X.-Y."/>
            <person name="Sone T."/>
            <person name="Mitani Y."/>
            <person name="Peeters C."/>
            <person name="Kikuchi Y."/>
            <person name="Vandamme P."/>
        </authorList>
    </citation>
    <scope>NUCLEOTIDE SEQUENCE [LARGE SCALE GENOMIC DNA]</scope>
    <source>
        <strain evidence="1">RPE64</strain>
        <plasmid evidence="1 2">p2</plasmid>
    </source>
</reference>
<dbReference type="EMBL" id="AP013062">
    <property type="protein sequence ID" value="BAO94200.1"/>
    <property type="molecule type" value="Genomic_DNA"/>
</dbReference>
<dbReference type="AlphaFoldDB" id="A0A060PRY3"/>
<evidence type="ECO:0000313" key="1">
    <source>
        <dbReference type="EMBL" id="BAO94200.1"/>
    </source>
</evidence>
<organism evidence="1 2">
    <name type="scientific">Caballeronia insecticola</name>
    <dbReference type="NCBI Taxonomy" id="758793"/>
    <lineage>
        <taxon>Bacteria</taxon>
        <taxon>Pseudomonadati</taxon>
        <taxon>Pseudomonadota</taxon>
        <taxon>Betaproteobacteria</taxon>
        <taxon>Burkholderiales</taxon>
        <taxon>Burkholderiaceae</taxon>
        <taxon>Caballeronia</taxon>
    </lineage>
</organism>
<accession>A0A060PRY3</accession>
<keyword evidence="2" id="KW-1185">Reference proteome</keyword>
<evidence type="ECO:0000313" key="2">
    <source>
        <dbReference type="Proteomes" id="UP000013966"/>
    </source>
</evidence>
<geneLocation type="plasmid" evidence="1 2">
    <name>p2</name>
</geneLocation>
<proteinExistence type="predicted"/>
<keyword evidence="1" id="KW-0614">Plasmid</keyword>
<sequence length="64" mass="7351">MILSRLTGLFGSSTATLHVQPLFRHPAQRHLFECHRSGMAAHDLAYTYNLNQRERVRFQGDALL</sequence>
<dbReference type="Proteomes" id="UP000013966">
    <property type="component" value="Plasmid p2"/>
</dbReference>